<keyword evidence="3" id="KW-1185">Reference proteome</keyword>
<reference evidence="2 3" key="1">
    <citation type="submission" date="2013-07" db="EMBL/GenBank/DDBJ databases">
        <authorList>
            <person name="Weinstock G."/>
            <person name="Sodergren E."/>
            <person name="Wylie T."/>
            <person name="Fulton L."/>
            <person name="Fulton R."/>
            <person name="Fronick C."/>
            <person name="O'Laughlin M."/>
            <person name="Godfrey J."/>
            <person name="Miner T."/>
            <person name="Herter B."/>
            <person name="Appelbaum E."/>
            <person name="Cordes M."/>
            <person name="Lek S."/>
            <person name="Wollam A."/>
            <person name="Pepin K.H."/>
            <person name="Palsikar V.B."/>
            <person name="Mitreva M."/>
            <person name="Wilson R.K."/>
        </authorList>
    </citation>
    <scope>NUCLEOTIDE SEQUENCE [LARGE SCALE GENOMIC DNA]</scope>
    <source>
        <strain evidence="2 3">ATCC 27760</strain>
    </source>
</reference>
<dbReference type="PATRIC" id="fig|411473.3.peg.2713"/>
<keyword evidence="1" id="KW-1133">Transmembrane helix</keyword>
<dbReference type="OrthoDB" id="1821792at2"/>
<feature type="transmembrane region" description="Helical" evidence="1">
    <location>
        <begin position="76"/>
        <end position="99"/>
    </location>
</feature>
<dbReference type="HOGENOM" id="CLU_1524060_0_0_9"/>
<evidence type="ECO:0000313" key="2">
    <source>
        <dbReference type="EMBL" id="ERJ87748.1"/>
    </source>
</evidence>
<sequence length="176" mass="19633">MEFKNFAKALGSDLFAEILCLFLAVTLSAVGGGLFRLISCICTIAVLVCVCVNYALSRSREDQHKKRKNTIAVQLFYSGSVLLPFLLLGISLLLARAGVLPDTWYRWYKLLNAPFLQLCNLCSADVTASSLSWGKTVFLAVWNLLPPAVVWVTYALARSGFLPEELQYQRKKSFRS</sequence>
<accession>U2LKV1</accession>
<keyword evidence="1" id="KW-0812">Transmembrane</keyword>
<dbReference type="GeneID" id="93693267"/>
<feature type="transmembrane region" description="Helical" evidence="1">
    <location>
        <begin position="137"/>
        <end position="157"/>
    </location>
</feature>
<evidence type="ECO:0000313" key="3">
    <source>
        <dbReference type="Proteomes" id="UP000016662"/>
    </source>
</evidence>
<name>U2LKV1_9FIRM</name>
<feature type="transmembrane region" description="Helical" evidence="1">
    <location>
        <begin position="12"/>
        <end position="30"/>
    </location>
</feature>
<dbReference type="AlphaFoldDB" id="U2LKV1"/>
<dbReference type="Proteomes" id="UP000016662">
    <property type="component" value="Unassembled WGS sequence"/>
</dbReference>
<comment type="caution">
    <text evidence="2">The sequence shown here is derived from an EMBL/GenBank/DDBJ whole genome shotgun (WGS) entry which is preliminary data.</text>
</comment>
<evidence type="ECO:0000256" key="1">
    <source>
        <dbReference type="SAM" id="Phobius"/>
    </source>
</evidence>
<dbReference type="EMBL" id="AWVF01000433">
    <property type="protein sequence ID" value="ERJ87748.1"/>
    <property type="molecule type" value="Genomic_DNA"/>
</dbReference>
<organism evidence="2 3">
    <name type="scientific">Ruminococcus callidus ATCC 27760</name>
    <dbReference type="NCBI Taxonomy" id="411473"/>
    <lineage>
        <taxon>Bacteria</taxon>
        <taxon>Bacillati</taxon>
        <taxon>Bacillota</taxon>
        <taxon>Clostridia</taxon>
        <taxon>Eubacteriales</taxon>
        <taxon>Oscillospiraceae</taxon>
        <taxon>Ruminococcus</taxon>
    </lineage>
</organism>
<feature type="transmembrane region" description="Helical" evidence="1">
    <location>
        <begin position="36"/>
        <end position="56"/>
    </location>
</feature>
<dbReference type="RefSeq" id="WP_021681471.1">
    <property type="nucleotide sequence ID" value="NZ_KI260354.1"/>
</dbReference>
<proteinExistence type="predicted"/>
<dbReference type="STRING" id="411473.RUMCAL_03242"/>
<protein>
    <submittedName>
        <fullName evidence="2">Uncharacterized protein</fullName>
    </submittedName>
</protein>
<gene>
    <name evidence="2" type="ORF">RUMCAL_03242</name>
</gene>
<keyword evidence="1" id="KW-0472">Membrane</keyword>